<comment type="subcellular location">
    <subcellularLocation>
        <location evidence="1">Membrane</location>
        <topology evidence="1">Multi-pass membrane protein</topology>
    </subcellularLocation>
</comment>
<dbReference type="InterPro" id="IPR005178">
    <property type="entry name" value="Ostalpha/TMEM184C"/>
</dbReference>
<dbReference type="EMBL" id="JAYKXN010000004">
    <property type="protein sequence ID" value="KAK7293496.1"/>
    <property type="molecule type" value="Genomic_DNA"/>
</dbReference>
<evidence type="ECO:0000256" key="4">
    <source>
        <dbReference type="ARBA" id="ARBA00023136"/>
    </source>
</evidence>
<feature type="transmembrane region" description="Helical" evidence="5">
    <location>
        <begin position="12"/>
        <end position="44"/>
    </location>
</feature>
<dbReference type="EMBL" id="JAYKXN010000002">
    <property type="protein sequence ID" value="KAK7311377.1"/>
    <property type="molecule type" value="Genomic_DNA"/>
</dbReference>
<evidence type="ECO:0000313" key="10">
    <source>
        <dbReference type="EMBL" id="KAK7309735.1"/>
    </source>
</evidence>
<dbReference type="Proteomes" id="UP001359559">
    <property type="component" value="Unassembled WGS sequence"/>
</dbReference>
<keyword evidence="4 5" id="KW-0472">Membrane</keyword>
<evidence type="ECO:0000313" key="11">
    <source>
        <dbReference type="EMBL" id="KAK7309965.1"/>
    </source>
</evidence>
<evidence type="ECO:0000313" key="6">
    <source>
        <dbReference type="EMBL" id="KAK7262452.1"/>
    </source>
</evidence>
<comment type="caution">
    <text evidence="11">The sequence shown here is derived from an EMBL/GenBank/DDBJ whole genome shotgun (WGS) entry which is preliminary data.</text>
</comment>
<dbReference type="Pfam" id="PF03619">
    <property type="entry name" value="Solute_trans_a"/>
    <property type="match status" value="1"/>
</dbReference>
<dbReference type="EMBL" id="JAYKXN010000002">
    <property type="protein sequence ID" value="KAK7309735.1"/>
    <property type="molecule type" value="Genomic_DNA"/>
</dbReference>
<proteinExistence type="predicted"/>
<dbReference type="EMBL" id="JAYKXN010000007">
    <property type="protein sequence ID" value="KAK7271502.1"/>
    <property type="molecule type" value="Genomic_DNA"/>
</dbReference>
<evidence type="ECO:0000256" key="1">
    <source>
        <dbReference type="ARBA" id="ARBA00004141"/>
    </source>
</evidence>
<dbReference type="EMBL" id="JAYKXN010000008">
    <property type="protein sequence ID" value="KAK7262452.1"/>
    <property type="molecule type" value="Genomic_DNA"/>
</dbReference>
<evidence type="ECO:0000313" key="9">
    <source>
        <dbReference type="EMBL" id="KAK7293496.1"/>
    </source>
</evidence>
<evidence type="ECO:0000313" key="13">
    <source>
        <dbReference type="Proteomes" id="UP001359559"/>
    </source>
</evidence>
<gene>
    <name evidence="10" type="ORF">RJT34_06699</name>
    <name evidence="11" type="ORF">RJT34_07128</name>
    <name evidence="12" type="ORF">RJT34_09486</name>
    <name evidence="9" type="ORF">RJT34_16363</name>
    <name evidence="7" type="ORF">RJT34_27461</name>
    <name evidence="8" type="ORF">RJT34_29105</name>
    <name evidence="6" type="ORF">RJT34_30025</name>
</gene>
<keyword evidence="13" id="KW-1185">Reference proteome</keyword>
<evidence type="ECO:0000313" key="7">
    <source>
        <dbReference type="EMBL" id="KAK7271502.1"/>
    </source>
</evidence>
<evidence type="ECO:0000256" key="5">
    <source>
        <dbReference type="SAM" id="Phobius"/>
    </source>
</evidence>
<evidence type="ECO:0000313" key="8">
    <source>
        <dbReference type="EMBL" id="KAK7272485.1"/>
    </source>
</evidence>
<accession>A0AAN9PS29</accession>
<dbReference type="GO" id="GO:0016020">
    <property type="term" value="C:membrane"/>
    <property type="evidence" value="ECO:0007669"/>
    <property type="project" value="UniProtKB-SubCell"/>
</dbReference>
<sequence>MFLVYGFGGYSMFFIISTGTISWTVFSSSIFVLVALVLSMYLIFEHLAAYNQPEEQKFLIGLILMVPVYALESVRDAK</sequence>
<dbReference type="AlphaFoldDB" id="A0AAN9PS29"/>
<dbReference type="EMBL" id="JAYKXN010000002">
    <property type="protein sequence ID" value="KAK7309965.1"/>
    <property type="molecule type" value="Genomic_DNA"/>
</dbReference>
<name>A0AAN9PS29_CLITE</name>
<reference evidence="11 13" key="1">
    <citation type="submission" date="2024-01" db="EMBL/GenBank/DDBJ databases">
        <title>The genomes of 5 underutilized Papilionoideae crops provide insights into root nodulation and disease resistance.</title>
        <authorList>
            <person name="Yuan L."/>
        </authorList>
    </citation>
    <scope>NUCLEOTIDE SEQUENCE [LARGE SCALE GENOMIC DNA]</scope>
    <source>
        <strain evidence="11">LY-2023</strain>
        <tissue evidence="11">Leaf</tissue>
    </source>
</reference>
<evidence type="ECO:0000313" key="12">
    <source>
        <dbReference type="EMBL" id="KAK7311377.1"/>
    </source>
</evidence>
<keyword evidence="2 5" id="KW-0812">Transmembrane</keyword>
<evidence type="ECO:0000256" key="2">
    <source>
        <dbReference type="ARBA" id="ARBA00022692"/>
    </source>
</evidence>
<organism evidence="11 13">
    <name type="scientific">Clitoria ternatea</name>
    <name type="common">Butterfly pea</name>
    <dbReference type="NCBI Taxonomy" id="43366"/>
    <lineage>
        <taxon>Eukaryota</taxon>
        <taxon>Viridiplantae</taxon>
        <taxon>Streptophyta</taxon>
        <taxon>Embryophyta</taxon>
        <taxon>Tracheophyta</taxon>
        <taxon>Spermatophyta</taxon>
        <taxon>Magnoliopsida</taxon>
        <taxon>eudicotyledons</taxon>
        <taxon>Gunneridae</taxon>
        <taxon>Pentapetalae</taxon>
        <taxon>rosids</taxon>
        <taxon>fabids</taxon>
        <taxon>Fabales</taxon>
        <taxon>Fabaceae</taxon>
        <taxon>Papilionoideae</taxon>
        <taxon>50 kb inversion clade</taxon>
        <taxon>NPAAA clade</taxon>
        <taxon>indigoferoid/millettioid clade</taxon>
        <taxon>Phaseoleae</taxon>
        <taxon>Clitoria</taxon>
    </lineage>
</organism>
<feature type="transmembrane region" description="Helical" evidence="5">
    <location>
        <begin position="56"/>
        <end position="74"/>
    </location>
</feature>
<keyword evidence="3 5" id="KW-1133">Transmembrane helix</keyword>
<protein>
    <submittedName>
        <fullName evidence="11">Uncharacterized protein</fullName>
    </submittedName>
</protein>
<dbReference type="PANTHER" id="PTHR23423">
    <property type="entry name" value="ORGANIC SOLUTE TRANSPORTER-RELATED"/>
    <property type="match status" value="1"/>
</dbReference>
<dbReference type="EMBL" id="JAYKXN010000007">
    <property type="protein sequence ID" value="KAK7272485.1"/>
    <property type="molecule type" value="Genomic_DNA"/>
</dbReference>
<evidence type="ECO:0000256" key="3">
    <source>
        <dbReference type="ARBA" id="ARBA00022989"/>
    </source>
</evidence>